<dbReference type="Proteomes" id="UP000250266">
    <property type="component" value="Unassembled WGS sequence"/>
</dbReference>
<sequence length="131" mass="15171">MRLNYPLWKSSRVGHTICMLLLYTIGTRARQRRSASFWHLSISLRGLHWGFELGMMALQDWTGATHAAILHSSGLVSKFLLFLILFFSLLFFPFLYPIFGIFFPILCCNTSISILVLLFLGLLCFFSFMRH</sequence>
<feature type="transmembrane region" description="Helical" evidence="1">
    <location>
        <begin position="102"/>
        <end position="128"/>
    </location>
</feature>
<keyword evidence="1" id="KW-0472">Membrane</keyword>
<dbReference type="AlphaFoldDB" id="A0A8E2E4Q6"/>
<dbReference type="EMBL" id="KV745135">
    <property type="protein sequence ID" value="OCK77346.1"/>
    <property type="molecule type" value="Genomic_DNA"/>
</dbReference>
<proteinExistence type="predicted"/>
<gene>
    <name evidence="2" type="ORF">K432DRAFT_122839</name>
</gene>
<accession>A0A8E2E4Q6</accession>
<protein>
    <submittedName>
        <fullName evidence="2">Uncharacterized protein</fullName>
    </submittedName>
</protein>
<keyword evidence="1" id="KW-1133">Transmembrane helix</keyword>
<reference evidence="2 3" key="1">
    <citation type="journal article" date="2016" name="Nat. Commun.">
        <title>Ectomycorrhizal ecology is imprinted in the genome of the dominant symbiotic fungus Cenococcum geophilum.</title>
        <authorList>
            <consortium name="DOE Joint Genome Institute"/>
            <person name="Peter M."/>
            <person name="Kohler A."/>
            <person name="Ohm R.A."/>
            <person name="Kuo A."/>
            <person name="Krutzmann J."/>
            <person name="Morin E."/>
            <person name="Arend M."/>
            <person name="Barry K.W."/>
            <person name="Binder M."/>
            <person name="Choi C."/>
            <person name="Clum A."/>
            <person name="Copeland A."/>
            <person name="Grisel N."/>
            <person name="Haridas S."/>
            <person name="Kipfer T."/>
            <person name="LaButti K."/>
            <person name="Lindquist E."/>
            <person name="Lipzen A."/>
            <person name="Maire R."/>
            <person name="Meier B."/>
            <person name="Mihaltcheva S."/>
            <person name="Molinier V."/>
            <person name="Murat C."/>
            <person name="Poggeler S."/>
            <person name="Quandt C.A."/>
            <person name="Sperisen C."/>
            <person name="Tritt A."/>
            <person name="Tisserant E."/>
            <person name="Crous P.W."/>
            <person name="Henrissat B."/>
            <person name="Nehls U."/>
            <person name="Egli S."/>
            <person name="Spatafora J.W."/>
            <person name="Grigoriev I.V."/>
            <person name="Martin F.M."/>
        </authorList>
    </citation>
    <scope>NUCLEOTIDE SEQUENCE [LARGE SCALE GENOMIC DNA]</scope>
    <source>
        <strain evidence="2 3">CBS 459.81</strain>
    </source>
</reference>
<evidence type="ECO:0000313" key="3">
    <source>
        <dbReference type="Proteomes" id="UP000250266"/>
    </source>
</evidence>
<organism evidence="2 3">
    <name type="scientific">Lepidopterella palustris CBS 459.81</name>
    <dbReference type="NCBI Taxonomy" id="1314670"/>
    <lineage>
        <taxon>Eukaryota</taxon>
        <taxon>Fungi</taxon>
        <taxon>Dikarya</taxon>
        <taxon>Ascomycota</taxon>
        <taxon>Pezizomycotina</taxon>
        <taxon>Dothideomycetes</taxon>
        <taxon>Pleosporomycetidae</taxon>
        <taxon>Mytilinidiales</taxon>
        <taxon>Argynnaceae</taxon>
        <taxon>Lepidopterella</taxon>
    </lineage>
</organism>
<name>A0A8E2E4Q6_9PEZI</name>
<keyword evidence="3" id="KW-1185">Reference proteome</keyword>
<evidence type="ECO:0000256" key="1">
    <source>
        <dbReference type="SAM" id="Phobius"/>
    </source>
</evidence>
<evidence type="ECO:0000313" key="2">
    <source>
        <dbReference type="EMBL" id="OCK77346.1"/>
    </source>
</evidence>
<feature type="transmembrane region" description="Helical" evidence="1">
    <location>
        <begin position="79"/>
        <end position="96"/>
    </location>
</feature>
<keyword evidence="1" id="KW-0812">Transmembrane</keyword>